<gene>
    <name evidence="21" type="ORF">Pfra01_000510100</name>
</gene>
<dbReference type="GO" id="GO:0016558">
    <property type="term" value="P:protein import into peroxisome matrix"/>
    <property type="evidence" value="ECO:0007669"/>
    <property type="project" value="InterPro"/>
</dbReference>
<evidence type="ECO:0000256" key="3">
    <source>
        <dbReference type="ARBA" id="ARBA00004906"/>
    </source>
</evidence>
<keyword evidence="6" id="KW-0813">Transport</keyword>
<comment type="caution">
    <text evidence="21">The sequence shown here is derived from an EMBL/GenBank/DDBJ whole genome shotgun (WGS) entry which is preliminary data.</text>
</comment>
<keyword evidence="12" id="KW-0833">Ubl conjugation pathway</keyword>
<evidence type="ECO:0000256" key="10">
    <source>
        <dbReference type="ARBA" id="ARBA00022723"/>
    </source>
</evidence>
<keyword evidence="7" id="KW-0962">Peroxisome biogenesis</keyword>
<dbReference type="SMART" id="SM00184">
    <property type="entry name" value="RING"/>
    <property type="match status" value="1"/>
</dbReference>
<evidence type="ECO:0000256" key="7">
    <source>
        <dbReference type="ARBA" id="ARBA00022593"/>
    </source>
</evidence>
<comment type="similarity">
    <text evidence="4">Belongs to the pex2/pex10/pex12 family.</text>
</comment>
<evidence type="ECO:0000256" key="1">
    <source>
        <dbReference type="ARBA" id="ARBA00000900"/>
    </source>
</evidence>
<dbReference type="EC" id="2.3.2.27" evidence="5"/>
<protein>
    <recommendedName>
        <fullName evidence="5">RING-type E3 ubiquitin transferase</fullName>
        <ecNumber evidence="5">2.3.2.27</ecNumber>
    </recommendedName>
</protein>
<evidence type="ECO:0000256" key="17">
    <source>
        <dbReference type="ARBA" id="ARBA00023140"/>
    </source>
</evidence>
<evidence type="ECO:0000256" key="19">
    <source>
        <dbReference type="SAM" id="MobiDB-lite"/>
    </source>
</evidence>
<proteinExistence type="inferred from homology"/>
<dbReference type="InterPro" id="IPR013083">
    <property type="entry name" value="Znf_RING/FYVE/PHD"/>
</dbReference>
<evidence type="ECO:0000256" key="15">
    <source>
        <dbReference type="ARBA" id="ARBA00022989"/>
    </source>
</evidence>
<dbReference type="OrthoDB" id="6270329at2759"/>
<keyword evidence="10" id="KW-0479">Metal-binding</keyword>
<evidence type="ECO:0000313" key="21">
    <source>
        <dbReference type="EMBL" id="GMF26667.1"/>
    </source>
</evidence>
<dbReference type="Pfam" id="PF13639">
    <property type="entry name" value="zf-RING_2"/>
    <property type="match status" value="1"/>
</dbReference>
<keyword evidence="15" id="KW-1133">Transmembrane helix</keyword>
<dbReference type="GO" id="GO:0008270">
    <property type="term" value="F:zinc ion binding"/>
    <property type="evidence" value="ECO:0007669"/>
    <property type="project" value="UniProtKB-KW"/>
</dbReference>
<comment type="subcellular location">
    <subcellularLocation>
        <location evidence="2">Peroxisome membrane</location>
        <topology evidence="2">Multi-pass membrane protein</topology>
    </subcellularLocation>
</comment>
<dbReference type="GO" id="GO:0061630">
    <property type="term" value="F:ubiquitin protein ligase activity"/>
    <property type="evidence" value="ECO:0007669"/>
    <property type="project" value="UniProtKB-EC"/>
</dbReference>
<keyword evidence="9" id="KW-0812">Transmembrane</keyword>
<keyword evidence="16" id="KW-0472">Membrane</keyword>
<accession>A0A9W6U6Y9</accession>
<dbReference type="InterPro" id="IPR017907">
    <property type="entry name" value="Znf_RING_CS"/>
</dbReference>
<dbReference type="InterPro" id="IPR006845">
    <property type="entry name" value="Pex_N"/>
</dbReference>
<feature type="region of interest" description="Disordered" evidence="19">
    <location>
        <begin position="1"/>
        <end position="21"/>
    </location>
</feature>
<evidence type="ECO:0000256" key="18">
    <source>
        <dbReference type="PROSITE-ProRule" id="PRU00175"/>
    </source>
</evidence>
<dbReference type="PROSITE" id="PS00518">
    <property type="entry name" value="ZF_RING_1"/>
    <property type="match status" value="1"/>
</dbReference>
<sequence length="410" mass="45172">MMKHALPNSGPKTHVSRAMAPSSQGADAFPAAGACAELLLAENKDAVYESELKNLLREVLERGCGAHLLSQLLPELAALSSLLYHALSIGLRQPGQTLGEEFCDVIRVTKSGAKCVEPVRLRRHALWLACAVVPQYLAARSQSGWKNLSQLTRTPRERMEQQLRIRREAAAAAAAAASVDSDGAAESHLAVLKPQWLLQQLDHSVSKLKSMAGWLENDVFPASYEFSLACVHQWSAHAHLAAFYIFARYLDLAKRVANIQYVFVRKDLMPGMNLSLLGYMMSLRLLATAMVEFKRVHGHYKLQQKQRQQEARATAGVPAMPFSHSDRVPTSLSIRITGTGSSQGSGAIGQLSRRKCALCLGERVSPAATPCGHVFCWECIVGWCQKNKAECPLCRQETHPQQIKCVYNYV</sequence>
<dbReference type="InterPro" id="IPR001841">
    <property type="entry name" value="Znf_RING"/>
</dbReference>
<organism evidence="21 22">
    <name type="scientific">Phytophthora fragariaefolia</name>
    <dbReference type="NCBI Taxonomy" id="1490495"/>
    <lineage>
        <taxon>Eukaryota</taxon>
        <taxon>Sar</taxon>
        <taxon>Stramenopiles</taxon>
        <taxon>Oomycota</taxon>
        <taxon>Peronosporomycetes</taxon>
        <taxon>Peronosporales</taxon>
        <taxon>Peronosporaceae</taxon>
        <taxon>Phytophthora</taxon>
    </lineage>
</organism>
<dbReference type="PANTHER" id="PTHR23350">
    <property type="entry name" value="PEROXISOME ASSEMBLY PROTEIN 10"/>
    <property type="match status" value="1"/>
</dbReference>
<comment type="catalytic activity">
    <reaction evidence="1">
        <text>S-ubiquitinyl-[E2 ubiquitin-conjugating enzyme]-L-cysteine + [acceptor protein]-L-lysine = [E2 ubiquitin-conjugating enzyme]-L-cysteine + N(6)-ubiquitinyl-[acceptor protein]-L-lysine.</text>
        <dbReference type="EC" id="2.3.2.27"/>
    </reaction>
</comment>
<evidence type="ECO:0000256" key="16">
    <source>
        <dbReference type="ARBA" id="ARBA00023136"/>
    </source>
</evidence>
<evidence type="ECO:0000256" key="12">
    <source>
        <dbReference type="ARBA" id="ARBA00022786"/>
    </source>
</evidence>
<dbReference type="EMBL" id="BSXT01000408">
    <property type="protein sequence ID" value="GMF26667.1"/>
    <property type="molecule type" value="Genomic_DNA"/>
</dbReference>
<reference evidence="21" key="1">
    <citation type="submission" date="2023-04" db="EMBL/GenBank/DDBJ databases">
        <title>Phytophthora fragariaefolia NBRC 109709.</title>
        <authorList>
            <person name="Ichikawa N."/>
            <person name="Sato H."/>
            <person name="Tonouchi N."/>
        </authorList>
    </citation>
    <scope>NUCLEOTIDE SEQUENCE</scope>
    <source>
        <strain evidence="21">NBRC 109709</strain>
    </source>
</reference>
<dbReference type="Pfam" id="PF04757">
    <property type="entry name" value="Pex2_Pex12"/>
    <property type="match status" value="1"/>
</dbReference>
<evidence type="ECO:0000256" key="9">
    <source>
        <dbReference type="ARBA" id="ARBA00022692"/>
    </source>
</evidence>
<dbReference type="InterPro" id="IPR025654">
    <property type="entry name" value="PEX2/10"/>
</dbReference>
<evidence type="ECO:0000259" key="20">
    <source>
        <dbReference type="PROSITE" id="PS50089"/>
    </source>
</evidence>
<dbReference type="AlphaFoldDB" id="A0A9W6U6Y9"/>
<evidence type="ECO:0000256" key="2">
    <source>
        <dbReference type="ARBA" id="ARBA00004585"/>
    </source>
</evidence>
<evidence type="ECO:0000256" key="5">
    <source>
        <dbReference type="ARBA" id="ARBA00012483"/>
    </source>
</evidence>
<dbReference type="PROSITE" id="PS50089">
    <property type="entry name" value="ZF_RING_2"/>
    <property type="match status" value="1"/>
</dbReference>
<feature type="domain" description="RING-type" evidence="20">
    <location>
        <begin position="356"/>
        <end position="395"/>
    </location>
</feature>
<evidence type="ECO:0000256" key="8">
    <source>
        <dbReference type="ARBA" id="ARBA00022679"/>
    </source>
</evidence>
<keyword evidence="11 18" id="KW-0863">Zinc-finger</keyword>
<dbReference type="GO" id="GO:0005778">
    <property type="term" value="C:peroxisomal membrane"/>
    <property type="evidence" value="ECO:0007669"/>
    <property type="project" value="UniProtKB-SubCell"/>
</dbReference>
<dbReference type="PANTHER" id="PTHR23350:SF0">
    <property type="entry name" value="PEROXISOME BIOGENESIS FACTOR 10"/>
    <property type="match status" value="1"/>
</dbReference>
<name>A0A9W6U6Y9_9STRA</name>
<keyword evidence="13" id="KW-0862">Zinc</keyword>
<evidence type="ECO:0000256" key="11">
    <source>
        <dbReference type="ARBA" id="ARBA00022771"/>
    </source>
</evidence>
<keyword evidence="14" id="KW-0653">Protein transport</keyword>
<comment type="pathway">
    <text evidence="3">Protein modification; protein ubiquitination.</text>
</comment>
<dbReference type="Gene3D" id="3.30.40.10">
    <property type="entry name" value="Zinc/RING finger domain, C3HC4 (zinc finger)"/>
    <property type="match status" value="1"/>
</dbReference>
<evidence type="ECO:0000256" key="4">
    <source>
        <dbReference type="ARBA" id="ARBA00008704"/>
    </source>
</evidence>
<keyword evidence="17" id="KW-0576">Peroxisome</keyword>
<evidence type="ECO:0000256" key="6">
    <source>
        <dbReference type="ARBA" id="ARBA00022448"/>
    </source>
</evidence>
<dbReference type="CDD" id="cd16527">
    <property type="entry name" value="RING-HC_PEX10"/>
    <property type="match status" value="1"/>
</dbReference>
<dbReference type="SUPFAM" id="SSF57850">
    <property type="entry name" value="RING/U-box"/>
    <property type="match status" value="1"/>
</dbReference>
<keyword evidence="8" id="KW-0808">Transferase</keyword>
<keyword evidence="22" id="KW-1185">Reference proteome</keyword>
<evidence type="ECO:0000313" key="22">
    <source>
        <dbReference type="Proteomes" id="UP001165121"/>
    </source>
</evidence>
<evidence type="ECO:0000256" key="14">
    <source>
        <dbReference type="ARBA" id="ARBA00022927"/>
    </source>
</evidence>
<evidence type="ECO:0000256" key="13">
    <source>
        <dbReference type="ARBA" id="ARBA00022833"/>
    </source>
</evidence>
<dbReference type="Proteomes" id="UP001165121">
    <property type="component" value="Unassembled WGS sequence"/>
</dbReference>